<dbReference type="STRING" id="1236689.MMALV_07200"/>
<dbReference type="InterPro" id="IPR011990">
    <property type="entry name" value="TPR-like_helical_dom_sf"/>
</dbReference>
<name>M9SH37_METAX</name>
<accession>M9SH37</accession>
<reference evidence="1 2" key="1">
    <citation type="journal article" date="2012" name="J. Bacteriol.">
        <title>Genome sequence of 'Candidatus Methanomethylophilus alvus' Mx1201, a methanogenic archaeon from the human gut belonging to a seventh order of methanogens.</title>
        <authorList>
            <person name="Borrel G."/>
            <person name="Harris H.M."/>
            <person name="Tottey W."/>
            <person name="Mihajlovski A."/>
            <person name="Parisot N."/>
            <person name="Peyretaillade E."/>
            <person name="Peyret P."/>
            <person name="Gribaldo S."/>
            <person name="O'Toole P.W."/>
            <person name="Brugere J.F."/>
        </authorList>
    </citation>
    <scope>NUCLEOTIDE SEQUENCE [LARGE SCALE GENOMIC DNA]</scope>
    <source>
        <strain evidence="1 2">Mx1201</strain>
    </source>
</reference>
<dbReference type="InParanoid" id="M9SH37"/>
<dbReference type="Gene3D" id="1.25.40.10">
    <property type="entry name" value="Tetratricopeptide repeat domain"/>
    <property type="match status" value="1"/>
</dbReference>
<dbReference type="HOGENOM" id="CLU_1954551_0_0_2"/>
<organism evidence="1 2">
    <name type="scientific">Methanomethylophilus alvi (strain Mx1201)</name>
    <dbReference type="NCBI Taxonomy" id="1236689"/>
    <lineage>
        <taxon>Archaea</taxon>
        <taxon>Methanobacteriati</taxon>
        <taxon>Thermoplasmatota</taxon>
        <taxon>Thermoplasmata</taxon>
        <taxon>Methanomassiliicoccales</taxon>
        <taxon>Methanomethylophilaceae</taxon>
        <taxon>Methanomethylophilus</taxon>
    </lineage>
</organism>
<gene>
    <name evidence="1" type="ORF">MMALV_07200</name>
</gene>
<dbReference type="AlphaFoldDB" id="M9SH37"/>
<sequence length="137" mass="15540">MSAPDGYITVCHGSMTINVPRDCFSGEDAHLNKEKAESFGKMIRARYPWLTSGSLDVLFNNARKEMLRVLDEESGGRNVSRRLEKKGDLEGAIRHLREHLEEDPEDPDAWYALGELLCKAGRTKEGYDAFAEGRKYF</sequence>
<dbReference type="Proteomes" id="UP000012672">
    <property type="component" value="Chromosome"/>
</dbReference>
<dbReference type="EMBL" id="CP004049">
    <property type="protein sequence ID" value="AGI85458.1"/>
    <property type="molecule type" value="Genomic_DNA"/>
</dbReference>
<evidence type="ECO:0000313" key="1">
    <source>
        <dbReference type="EMBL" id="AGI85458.1"/>
    </source>
</evidence>
<evidence type="ECO:0000313" key="2">
    <source>
        <dbReference type="Proteomes" id="UP000012672"/>
    </source>
</evidence>
<protein>
    <submittedName>
        <fullName evidence="1">Uncharacterized protein</fullName>
    </submittedName>
</protein>
<dbReference type="Pfam" id="PF14559">
    <property type="entry name" value="TPR_19"/>
    <property type="match status" value="1"/>
</dbReference>
<keyword evidence="2" id="KW-1185">Reference proteome</keyword>
<dbReference type="SUPFAM" id="SSF48452">
    <property type="entry name" value="TPR-like"/>
    <property type="match status" value="1"/>
</dbReference>
<dbReference type="KEGG" id="max:MMALV_07200"/>
<proteinExistence type="predicted"/>
<dbReference type="eggNOG" id="arCOG05137">
    <property type="taxonomic scope" value="Archaea"/>
</dbReference>